<feature type="transmembrane region" description="Helical" evidence="8">
    <location>
        <begin position="307"/>
        <end position="330"/>
    </location>
</feature>
<feature type="transmembrane region" description="Helical" evidence="8">
    <location>
        <begin position="226"/>
        <end position="245"/>
    </location>
</feature>
<evidence type="ECO:0000313" key="9">
    <source>
        <dbReference type="EMBL" id="KAF5954529.1"/>
    </source>
</evidence>
<dbReference type="AlphaFoldDB" id="A0A7J7HPD5"/>
<comment type="caution">
    <text evidence="9">The sequence shown here is derived from an EMBL/GenBank/DDBJ whole genome shotgun (WGS) entry which is preliminary data.</text>
</comment>
<evidence type="ECO:0000256" key="2">
    <source>
        <dbReference type="ARBA" id="ARBA00006574"/>
    </source>
</evidence>
<keyword evidence="3 8" id="KW-0812">Transmembrane</keyword>
<dbReference type="PANTHER" id="PTHR31942:SF52">
    <property type="entry name" value="MLO-LIKE PROTEIN 1"/>
    <property type="match status" value="1"/>
</dbReference>
<evidence type="ECO:0000256" key="3">
    <source>
        <dbReference type="ARBA" id="ARBA00022692"/>
    </source>
</evidence>
<evidence type="ECO:0000256" key="4">
    <source>
        <dbReference type="ARBA" id="ARBA00022821"/>
    </source>
</evidence>
<evidence type="ECO:0000256" key="5">
    <source>
        <dbReference type="ARBA" id="ARBA00022989"/>
    </source>
</evidence>
<comment type="subcellular location">
    <subcellularLocation>
        <location evidence="1">Membrane</location>
        <topology evidence="1">Multi-pass membrane protein</topology>
    </subcellularLocation>
</comment>
<keyword evidence="5 8" id="KW-1133">Transmembrane helix</keyword>
<reference evidence="10" key="1">
    <citation type="journal article" date="2020" name="Nat. Commun.">
        <title>Genome assembly of wild tea tree DASZ reveals pedigree and selection history of tea varieties.</title>
        <authorList>
            <person name="Zhang W."/>
            <person name="Zhang Y."/>
            <person name="Qiu H."/>
            <person name="Guo Y."/>
            <person name="Wan H."/>
            <person name="Zhang X."/>
            <person name="Scossa F."/>
            <person name="Alseekh S."/>
            <person name="Zhang Q."/>
            <person name="Wang P."/>
            <person name="Xu L."/>
            <person name="Schmidt M.H."/>
            <person name="Jia X."/>
            <person name="Li D."/>
            <person name="Zhu A."/>
            <person name="Guo F."/>
            <person name="Chen W."/>
            <person name="Ni D."/>
            <person name="Usadel B."/>
            <person name="Fernie A.R."/>
            <person name="Wen W."/>
        </authorList>
    </citation>
    <scope>NUCLEOTIDE SEQUENCE [LARGE SCALE GENOMIC DNA]</scope>
    <source>
        <strain evidence="10">cv. G240</strain>
    </source>
</reference>
<organism evidence="9 10">
    <name type="scientific">Camellia sinensis</name>
    <name type="common">Tea plant</name>
    <name type="synonym">Thea sinensis</name>
    <dbReference type="NCBI Taxonomy" id="4442"/>
    <lineage>
        <taxon>Eukaryota</taxon>
        <taxon>Viridiplantae</taxon>
        <taxon>Streptophyta</taxon>
        <taxon>Embryophyta</taxon>
        <taxon>Tracheophyta</taxon>
        <taxon>Spermatophyta</taxon>
        <taxon>Magnoliopsida</taxon>
        <taxon>eudicotyledons</taxon>
        <taxon>Gunneridae</taxon>
        <taxon>Pentapetalae</taxon>
        <taxon>asterids</taxon>
        <taxon>Ericales</taxon>
        <taxon>Theaceae</taxon>
        <taxon>Camellia</taxon>
    </lineage>
</organism>
<feature type="transmembrane region" description="Helical" evidence="8">
    <location>
        <begin position="96"/>
        <end position="117"/>
    </location>
</feature>
<dbReference type="InterPro" id="IPR004326">
    <property type="entry name" value="Mlo"/>
</dbReference>
<evidence type="ECO:0000313" key="10">
    <source>
        <dbReference type="Proteomes" id="UP000593564"/>
    </source>
</evidence>
<evidence type="ECO:0008006" key="11">
    <source>
        <dbReference type="Google" id="ProtNLM"/>
    </source>
</evidence>
<protein>
    <recommendedName>
        <fullName evidence="11">MLO-like protein</fullName>
    </recommendedName>
</protein>
<dbReference type="GO" id="GO:0016020">
    <property type="term" value="C:membrane"/>
    <property type="evidence" value="ECO:0007669"/>
    <property type="project" value="UniProtKB-SubCell"/>
</dbReference>
<sequence>MWVGSRVDGVLGFISLLLTVFQGSIIKICVNQSVTHHLLPCKLPSQSSSHQGDSSSNTTETTYHHRRLLAEQLPGANYCAAKNKVPLLSVEALHHLHIFIFVLAIVHVTFCALTVVFGGAKIRLWKHWEDSIAKDNYDTEQVLEPKLTDVHQHDFIKGHFLGIGKNSVMLGWLHSFFMQFYGSITRSDYMTLRLGFIMKHCRGNPKFDFHKYMIRALEHDEDFKKVVGISWYQWIFVVIFLLLNVSGWHTYFWIAFIPFILLLAVGTKLEHVISQLANEVAEKHVAIEGELVVQPSDNHFWFDRPRIVLYLIHFILFQNAFEIAFLFWIWVQYGFDSCIMGQIRYIVPRLVIGVFIQVLCGFSTLPLYAIVIQMGTFLCKRGLMVGFRK</sequence>
<reference evidence="9 10" key="2">
    <citation type="submission" date="2020-07" db="EMBL/GenBank/DDBJ databases">
        <title>Genome assembly of wild tea tree DASZ reveals pedigree and selection history of tea varieties.</title>
        <authorList>
            <person name="Zhang W."/>
        </authorList>
    </citation>
    <scope>NUCLEOTIDE SEQUENCE [LARGE SCALE GENOMIC DNA]</scope>
    <source>
        <strain evidence="10">cv. G240</strain>
        <tissue evidence="9">Leaf</tissue>
    </source>
</reference>
<proteinExistence type="inferred from homology"/>
<keyword evidence="6 8" id="KW-0472">Membrane</keyword>
<accession>A0A7J7HPD5</accession>
<gene>
    <name evidence="9" type="ORF">HYC85_007385</name>
</gene>
<keyword evidence="4" id="KW-0611">Plant defense</keyword>
<dbReference type="GO" id="GO:0006952">
    <property type="term" value="P:defense response"/>
    <property type="evidence" value="ECO:0007669"/>
    <property type="project" value="UniProtKB-KW"/>
</dbReference>
<evidence type="ECO:0000256" key="7">
    <source>
        <dbReference type="ARBA" id="ARBA00023265"/>
    </source>
</evidence>
<evidence type="ECO:0000256" key="8">
    <source>
        <dbReference type="SAM" id="Phobius"/>
    </source>
</evidence>
<name>A0A7J7HPD5_CAMSI</name>
<keyword evidence="7" id="KW-0568">Pathogenesis-related protein</keyword>
<dbReference type="Proteomes" id="UP000593564">
    <property type="component" value="Unassembled WGS sequence"/>
</dbReference>
<dbReference type="PANTHER" id="PTHR31942">
    <property type="entry name" value="MLO-LIKE PROTEIN 1"/>
    <property type="match status" value="1"/>
</dbReference>
<dbReference type="EMBL" id="JACBKZ010000003">
    <property type="protein sequence ID" value="KAF5954529.1"/>
    <property type="molecule type" value="Genomic_DNA"/>
</dbReference>
<keyword evidence="10" id="KW-1185">Reference proteome</keyword>
<comment type="similarity">
    <text evidence="2">Belongs to the MLO family.</text>
</comment>
<evidence type="ECO:0000256" key="1">
    <source>
        <dbReference type="ARBA" id="ARBA00004141"/>
    </source>
</evidence>
<evidence type="ECO:0000256" key="6">
    <source>
        <dbReference type="ARBA" id="ARBA00023136"/>
    </source>
</evidence>
<dbReference type="Pfam" id="PF03094">
    <property type="entry name" value="Mlo"/>
    <property type="match status" value="1"/>
</dbReference>
<feature type="transmembrane region" description="Helical" evidence="8">
    <location>
        <begin position="350"/>
        <end position="379"/>
    </location>
</feature>